<comment type="caution">
    <text evidence="2">The sequence shown here is derived from an EMBL/GenBank/DDBJ whole genome shotgun (WGS) entry which is preliminary data.</text>
</comment>
<accession>A0A4Y8SMI3</accession>
<dbReference type="AlphaFoldDB" id="A0A4Y8SMI3"/>
<proteinExistence type="predicted"/>
<dbReference type="Proteomes" id="UP000297540">
    <property type="component" value="Unassembled WGS sequence"/>
</dbReference>
<evidence type="ECO:0000313" key="2">
    <source>
        <dbReference type="EMBL" id="TFF39747.1"/>
    </source>
</evidence>
<sequence>MKLYTPALFLILLATACGQPSKTDNAKSPQLAPSAPVAVKVPSPQSASKWFDSLSVVYNKTTKNELVRIAVADKTLNEEWLFDQELKTDTASYYRYQVGHDLTDADGSRFITDAWIYVDTVKRRFYEQLPDQQLMEWKP</sequence>
<feature type="chain" id="PRO_5021471757" description="Lipoprotein" evidence="1">
    <location>
        <begin position="19"/>
        <end position="139"/>
    </location>
</feature>
<keyword evidence="3" id="KW-1185">Reference proteome</keyword>
<keyword evidence="1" id="KW-0732">Signal</keyword>
<gene>
    <name evidence="2" type="ORF">E2R66_05110</name>
</gene>
<dbReference type="OrthoDB" id="770741at2"/>
<evidence type="ECO:0008006" key="4">
    <source>
        <dbReference type="Google" id="ProtNLM"/>
    </source>
</evidence>
<name>A0A4Y8SMI3_9SPHI</name>
<dbReference type="PROSITE" id="PS51257">
    <property type="entry name" value="PROKAR_LIPOPROTEIN"/>
    <property type="match status" value="1"/>
</dbReference>
<protein>
    <recommendedName>
        <fullName evidence="4">Lipoprotein</fullName>
    </recommendedName>
</protein>
<feature type="signal peptide" evidence="1">
    <location>
        <begin position="1"/>
        <end position="18"/>
    </location>
</feature>
<evidence type="ECO:0000256" key="1">
    <source>
        <dbReference type="SAM" id="SignalP"/>
    </source>
</evidence>
<reference evidence="2 3" key="1">
    <citation type="journal article" date="2017" name="Int. J. Syst. Evol. Microbiol.">
        <title>Mucilaginibacterpsychrotolerans sp. nov., isolated from peatlands.</title>
        <authorList>
            <person name="Deng Y."/>
            <person name="Shen L."/>
            <person name="Xu B."/>
            <person name="Liu Y."/>
            <person name="Gu Z."/>
            <person name="Liu H."/>
            <person name="Zhou Y."/>
        </authorList>
    </citation>
    <scope>NUCLEOTIDE SEQUENCE [LARGE SCALE GENOMIC DNA]</scope>
    <source>
        <strain evidence="2 3">NH7-4</strain>
    </source>
</reference>
<organism evidence="2 3">
    <name type="scientific">Mucilaginibacter psychrotolerans</name>
    <dbReference type="NCBI Taxonomy" id="1524096"/>
    <lineage>
        <taxon>Bacteria</taxon>
        <taxon>Pseudomonadati</taxon>
        <taxon>Bacteroidota</taxon>
        <taxon>Sphingobacteriia</taxon>
        <taxon>Sphingobacteriales</taxon>
        <taxon>Sphingobacteriaceae</taxon>
        <taxon>Mucilaginibacter</taxon>
    </lineage>
</organism>
<evidence type="ECO:0000313" key="3">
    <source>
        <dbReference type="Proteomes" id="UP000297540"/>
    </source>
</evidence>
<dbReference type="EMBL" id="SOZE01000003">
    <property type="protein sequence ID" value="TFF39747.1"/>
    <property type="molecule type" value="Genomic_DNA"/>
</dbReference>
<dbReference type="RefSeq" id="WP_133227313.1">
    <property type="nucleotide sequence ID" value="NZ_SOZE01000003.1"/>
</dbReference>